<dbReference type="RefSeq" id="WP_138045154.1">
    <property type="nucleotide sequence ID" value="NZ_VBZC01000011.1"/>
</dbReference>
<dbReference type="Proteomes" id="UP000305906">
    <property type="component" value="Unassembled WGS sequence"/>
</dbReference>
<keyword evidence="2" id="KW-1185">Reference proteome</keyword>
<reference evidence="1 2" key="1">
    <citation type="submission" date="2019-05" db="EMBL/GenBank/DDBJ databases">
        <title>Streptomyces sp. NEAU-C151, a novel actinomycete isolated from soil.</title>
        <authorList>
            <person name="Han L."/>
            <person name="Jiang H."/>
        </authorList>
    </citation>
    <scope>NUCLEOTIDE SEQUENCE [LARGE SCALE GENOMIC DNA]</scope>
    <source>
        <strain evidence="1 2">NEAU-C151</strain>
    </source>
</reference>
<organism evidence="1 2">
    <name type="scientific">Streptomyces montanus</name>
    <dbReference type="NCBI Taxonomy" id="2580423"/>
    <lineage>
        <taxon>Bacteria</taxon>
        <taxon>Bacillati</taxon>
        <taxon>Actinomycetota</taxon>
        <taxon>Actinomycetes</taxon>
        <taxon>Kitasatosporales</taxon>
        <taxon>Streptomycetaceae</taxon>
        <taxon>Streptomyces</taxon>
    </lineage>
</organism>
<gene>
    <name evidence="1" type="ORF">FE633_12270</name>
</gene>
<evidence type="ECO:0000313" key="2">
    <source>
        <dbReference type="Proteomes" id="UP000305906"/>
    </source>
</evidence>
<dbReference type="AlphaFoldDB" id="A0A5R9FV85"/>
<evidence type="ECO:0000313" key="1">
    <source>
        <dbReference type="EMBL" id="TLS45926.1"/>
    </source>
</evidence>
<accession>A0A5R9FV85</accession>
<protein>
    <submittedName>
        <fullName evidence="1">Uncharacterized protein</fullName>
    </submittedName>
</protein>
<dbReference type="Pfam" id="PF14433">
    <property type="entry name" value="SUKH-3"/>
    <property type="match status" value="2"/>
</dbReference>
<dbReference type="EMBL" id="VBZC01000011">
    <property type="protein sequence ID" value="TLS45926.1"/>
    <property type="molecule type" value="Genomic_DNA"/>
</dbReference>
<sequence length="318" mass="35518">MSDELRPVWSALTYRVLRSAAWHPDRSVPIGDWESALREHGGFEIHDAARRFLTEFGGLKTDEWTPGPVMPQSPFRFDPRVAEGEGDTFAKLSQQAGTYLYPIGHADSGNSYLGMAANGAVYIGKDSVELLADTAYEAMEKLVMERRTDAPLPFVPAGDHLVLPHHPEHDLSAEIGARWSAETDRVLRLAGWHPGRSVSTEEWQRVLHEEDEGFEMHDAARRFLAEFGGLEINQQGPGRTMGRSPFRLDPLVAKWDFEIIDVQSEEVGTYLYPIGDASHGNFYLTMDANGAVYHGMDYVYLLADTGDKALEKLIEGNK</sequence>
<comment type="caution">
    <text evidence="1">The sequence shown here is derived from an EMBL/GenBank/DDBJ whole genome shotgun (WGS) entry which is preliminary data.</text>
</comment>
<dbReference type="InterPro" id="IPR025850">
    <property type="entry name" value="SUKH-3"/>
</dbReference>
<name>A0A5R9FV85_9ACTN</name>
<proteinExistence type="predicted"/>